<evidence type="ECO:0000256" key="1">
    <source>
        <dbReference type="ARBA" id="ARBA00004613"/>
    </source>
</evidence>
<dbReference type="Pfam" id="PF22178">
    <property type="entry name" value="Gp5_trimer_C"/>
    <property type="match status" value="1"/>
</dbReference>
<organism evidence="7 8">
    <name type="scientific">Pseudomonas saxonica</name>
    <dbReference type="NCBI Taxonomy" id="2600598"/>
    <lineage>
        <taxon>Bacteria</taxon>
        <taxon>Pseudomonadati</taxon>
        <taxon>Pseudomonadota</taxon>
        <taxon>Gammaproteobacteria</taxon>
        <taxon>Pseudomonadales</taxon>
        <taxon>Pseudomonadaceae</taxon>
        <taxon>Pseudomonas</taxon>
    </lineage>
</organism>
<dbReference type="InterPro" id="IPR054030">
    <property type="entry name" value="Gp5_Vgr_C"/>
</dbReference>
<reference evidence="7 8" key="1">
    <citation type="submission" date="2019-06" db="EMBL/GenBank/DDBJ databases">
        <title>Pseudomonas bimorpha sp. nov. isolated from bovine raw milk and skim milk concentrate.</title>
        <authorList>
            <person name="Hofmann K."/>
            <person name="Huptas C."/>
            <person name="Doll E."/>
            <person name="Scherer S."/>
            <person name="Wenning M."/>
        </authorList>
    </citation>
    <scope>NUCLEOTIDE SEQUENCE [LARGE SCALE GENOMIC DNA]</scope>
    <source>
        <strain evidence="7 8">DSM 108990</strain>
    </source>
</reference>
<comment type="caution">
    <text evidence="7">The sequence shown here is derived from an EMBL/GenBank/DDBJ whole genome shotgun (WGS) entry which is preliminary data.</text>
</comment>
<protein>
    <submittedName>
        <fullName evidence="7">Type VI secretion system tip protein VgrG</fullName>
    </submittedName>
</protein>
<feature type="region of interest" description="Disordered" evidence="4">
    <location>
        <begin position="758"/>
        <end position="795"/>
    </location>
</feature>
<comment type="subcellular location">
    <subcellularLocation>
        <location evidence="1">Secreted</location>
    </subcellularLocation>
</comment>
<name>A0A5C5Q855_9PSED</name>
<gene>
    <name evidence="7" type="primary">tssI</name>
    <name evidence="7" type="ORF">FJD37_00965</name>
</gene>
<dbReference type="Gene3D" id="4.10.220.110">
    <property type="match status" value="1"/>
</dbReference>
<dbReference type="NCBIfam" id="TIGR01646">
    <property type="entry name" value="vgr_GE"/>
    <property type="match status" value="1"/>
</dbReference>
<dbReference type="InterPro" id="IPR037026">
    <property type="entry name" value="Vgr_OB-fold_dom_sf"/>
</dbReference>
<dbReference type="Pfam" id="PF04717">
    <property type="entry name" value="Phage_base_V"/>
    <property type="match status" value="1"/>
</dbReference>
<dbReference type="OrthoDB" id="9762420at2"/>
<feature type="domain" description="Gp5/Type VI secretion system Vgr protein OB-fold" evidence="5">
    <location>
        <begin position="390"/>
        <end position="455"/>
    </location>
</feature>
<dbReference type="InterPro" id="IPR006531">
    <property type="entry name" value="Gp5/Vgr_OB"/>
</dbReference>
<dbReference type="Gene3D" id="3.55.50.10">
    <property type="entry name" value="Baseplate protein-like domains"/>
    <property type="match status" value="1"/>
</dbReference>
<feature type="compositionally biased region" description="Basic and acidic residues" evidence="4">
    <location>
        <begin position="233"/>
        <end position="250"/>
    </location>
</feature>
<dbReference type="SUPFAM" id="SSF69279">
    <property type="entry name" value="Phage tail proteins"/>
    <property type="match status" value="2"/>
</dbReference>
<dbReference type="PANTHER" id="PTHR32305">
    <property type="match status" value="1"/>
</dbReference>
<dbReference type="Gene3D" id="2.40.50.230">
    <property type="entry name" value="Gp5 N-terminal domain"/>
    <property type="match status" value="1"/>
</dbReference>
<dbReference type="Gene3D" id="2.30.110.50">
    <property type="match status" value="1"/>
</dbReference>
<dbReference type="InterPro" id="IPR050708">
    <property type="entry name" value="T6SS_VgrG/RHS"/>
</dbReference>
<evidence type="ECO:0000313" key="8">
    <source>
        <dbReference type="Proteomes" id="UP000317901"/>
    </source>
</evidence>
<dbReference type="SUPFAM" id="SSF69349">
    <property type="entry name" value="Phage fibre proteins"/>
    <property type="match status" value="1"/>
</dbReference>
<dbReference type="Pfam" id="PF05954">
    <property type="entry name" value="Phage_GPD"/>
    <property type="match status" value="1"/>
</dbReference>
<dbReference type="AlphaFoldDB" id="A0A5C5Q855"/>
<dbReference type="EMBL" id="VFIP01000001">
    <property type="protein sequence ID" value="TWS00826.1"/>
    <property type="molecule type" value="Genomic_DNA"/>
</dbReference>
<proteinExistence type="inferred from homology"/>
<keyword evidence="3" id="KW-0964">Secreted</keyword>
<sequence length="795" mass="88133">MASVLPRFHFSLDGLTDDLHVLAFQGKEAISTPYAFDIELISENPSLDPEGLLHRPGFLAFGAPGGGIHGHVYAVTLSDEHAPLTHLIITLVPQLALLDLRTNQRIFQQLTVEQIISQLLEEHGIFSDAYAFTLDVQYQPRNYCVQYQESDLHFIQRLCEEEGIHYHFQHSPQGHRLVFGDGQRAFPKLDEPVLYHPDSGMVAEERVVNSFKVALKTRPTRSTLRDYNFETASREVKADSQPDNQRRGPDLEDYVYPGHFKLQTRGRLLSQRTLERHRIDCRQATGKSDQPAFATGHLMALGGHPNTLNNNLWLLNEITHQGKQPQVLRAYGTAAAKPSADGFDQDYRNDFIATPWDVPFRPALKHPKPRVLGMQTARVTGPQTDEIHCDEYGRVKVQFHWDRQGQYNDHSSCWLRVASSWAGDTFGAVTVPRVGMEVLVLFLQADPDRPVINACLSNSLTPPPYPLPANKTRSVLRSRSTPDSTGYNELHLEDRKGQERIYLHAQRDMEQRINNDWREQIEGERHQLITGNSVLMLKAEDQLTVSGDRKVQLLADDHCEVANSSHTLAGKLIAIEAGQEITLKSGANLVVTAGATLTLMAAGQHIVINSGGIFSSTPIQLGGAPLPGTAANPLTPMTVEALASVLQLPLSTPSSPLSALLGEKAGKGALNTEKNQGLSINLRPMPDLPGYESEPYRLLADGVQIQEGITGPDGLVEFKPVANCVTYRVELDNGHHFSMSLDSPSIELPVDPYLAQQGHRAYPTSADPQHRARNLPEDYRGHAALPRKPNEEPDA</sequence>
<dbReference type="GO" id="GO:0005576">
    <property type="term" value="C:extracellular region"/>
    <property type="evidence" value="ECO:0007669"/>
    <property type="project" value="UniProtKB-SubCell"/>
</dbReference>
<evidence type="ECO:0000256" key="3">
    <source>
        <dbReference type="ARBA" id="ARBA00022525"/>
    </source>
</evidence>
<dbReference type="NCBIfam" id="TIGR03361">
    <property type="entry name" value="VI_Rhs_Vgr"/>
    <property type="match status" value="1"/>
</dbReference>
<dbReference type="InterPro" id="IPR006533">
    <property type="entry name" value="T6SS_Vgr_RhsGE"/>
</dbReference>
<evidence type="ECO:0000256" key="4">
    <source>
        <dbReference type="SAM" id="MobiDB-lite"/>
    </source>
</evidence>
<feature type="compositionally biased region" description="Basic and acidic residues" evidence="4">
    <location>
        <begin position="768"/>
        <end position="781"/>
    </location>
</feature>
<dbReference type="InterPro" id="IPR017847">
    <property type="entry name" value="T6SS_RhsGE_Vgr_subset"/>
</dbReference>
<accession>A0A5C5Q855</accession>
<feature type="region of interest" description="Disordered" evidence="4">
    <location>
        <begin position="466"/>
        <end position="489"/>
    </location>
</feature>
<dbReference type="SUPFAM" id="SSF69255">
    <property type="entry name" value="gp5 N-terminal domain-like"/>
    <property type="match status" value="1"/>
</dbReference>
<feature type="region of interest" description="Disordered" evidence="4">
    <location>
        <begin position="233"/>
        <end position="252"/>
    </location>
</feature>
<feature type="domain" description="Gp5/Type VI secretion system Vgr C-terminal trimerisation" evidence="6">
    <location>
        <begin position="474"/>
        <end position="580"/>
    </location>
</feature>
<comment type="similarity">
    <text evidence="2">Belongs to the VgrG protein family.</text>
</comment>
<dbReference type="Proteomes" id="UP000317901">
    <property type="component" value="Unassembled WGS sequence"/>
</dbReference>
<dbReference type="RefSeq" id="WP_146424590.1">
    <property type="nucleotide sequence ID" value="NZ_VFIP01000001.1"/>
</dbReference>
<feature type="compositionally biased region" description="Polar residues" evidence="4">
    <location>
        <begin position="471"/>
        <end position="487"/>
    </location>
</feature>
<evidence type="ECO:0000256" key="2">
    <source>
        <dbReference type="ARBA" id="ARBA00005558"/>
    </source>
</evidence>
<evidence type="ECO:0000259" key="6">
    <source>
        <dbReference type="Pfam" id="PF22178"/>
    </source>
</evidence>
<evidence type="ECO:0000259" key="5">
    <source>
        <dbReference type="Pfam" id="PF04717"/>
    </source>
</evidence>
<evidence type="ECO:0000313" key="7">
    <source>
        <dbReference type="EMBL" id="TWS00826.1"/>
    </source>
</evidence>
<dbReference type="PANTHER" id="PTHR32305:SF15">
    <property type="entry name" value="PROTEIN RHSA-RELATED"/>
    <property type="match status" value="1"/>
</dbReference>